<dbReference type="InterPro" id="IPR011033">
    <property type="entry name" value="PRC_barrel-like_sf"/>
</dbReference>
<dbReference type="SUPFAM" id="SSF50447">
    <property type="entry name" value="Translation proteins"/>
    <property type="match status" value="1"/>
</dbReference>
<dbReference type="HAMAP" id="MF_00014">
    <property type="entry name" value="Ribosome_mat_RimM"/>
    <property type="match status" value="1"/>
</dbReference>
<dbReference type="InterPro" id="IPR009000">
    <property type="entry name" value="Transl_B-barrel_sf"/>
</dbReference>
<name>A0AB38A4H3_9ACTN</name>
<evidence type="ECO:0000313" key="4">
    <source>
        <dbReference type="EMBL" id="SEB40049.1"/>
    </source>
</evidence>
<dbReference type="AlphaFoldDB" id="A0AB38A4H3"/>
<protein>
    <recommendedName>
        <fullName evidence="1">Ribosome maturation factor RimM</fullName>
    </recommendedName>
</protein>
<dbReference type="GO" id="GO:0042274">
    <property type="term" value="P:ribosomal small subunit biogenesis"/>
    <property type="evidence" value="ECO:0007669"/>
    <property type="project" value="UniProtKB-UniRule"/>
</dbReference>
<comment type="subunit">
    <text evidence="1">Binds ribosomal protein uS19.</text>
</comment>
<dbReference type="Gene3D" id="2.40.30.60">
    <property type="entry name" value="RimM"/>
    <property type="match status" value="1"/>
</dbReference>
<dbReference type="GO" id="GO:0005840">
    <property type="term" value="C:ribosome"/>
    <property type="evidence" value="ECO:0007669"/>
    <property type="project" value="InterPro"/>
</dbReference>
<comment type="subcellular location">
    <subcellularLocation>
        <location evidence="1">Cytoplasm</location>
    </subcellularLocation>
</comment>
<comment type="caution">
    <text evidence="4">The sequence shown here is derived from an EMBL/GenBank/DDBJ whole genome shotgun (WGS) entry which is preliminary data.</text>
</comment>
<evidence type="ECO:0000259" key="2">
    <source>
        <dbReference type="Pfam" id="PF01782"/>
    </source>
</evidence>
<dbReference type="GO" id="GO:0006364">
    <property type="term" value="P:rRNA processing"/>
    <property type="evidence" value="ECO:0007669"/>
    <property type="project" value="UniProtKB-UniRule"/>
</dbReference>
<reference evidence="4 5" key="1">
    <citation type="submission" date="2016-10" db="EMBL/GenBank/DDBJ databases">
        <authorList>
            <person name="Varghese N."/>
            <person name="Submissions S."/>
        </authorList>
    </citation>
    <scope>NUCLEOTIDE SEQUENCE [LARGE SCALE GENOMIC DNA]</scope>
    <source>
        <strain evidence="4 5">DSM 20586</strain>
    </source>
</reference>
<dbReference type="Proteomes" id="UP000183687">
    <property type="component" value="Unassembled WGS sequence"/>
</dbReference>
<dbReference type="InterPro" id="IPR002676">
    <property type="entry name" value="RimM_N"/>
</dbReference>
<dbReference type="InterPro" id="IPR056792">
    <property type="entry name" value="PRC_RimM"/>
</dbReference>
<feature type="domain" description="Ribosome maturation factor RimM PRC barrel" evidence="3">
    <location>
        <begin position="104"/>
        <end position="167"/>
    </location>
</feature>
<feature type="domain" description="RimM N-terminal" evidence="2">
    <location>
        <begin position="8"/>
        <end position="86"/>
    </location>
</feature>
<dbReference type="RefSeq" id="WP_002563732.1">
    <property type="nucleotide sequence ID" value="NZ_CALJSN010000005.1"/>
</dbReference>
<proteinExistence type="inferred from homology"/>
<dbReference type="Pfam" id="PF01782">
    <property type="entry name" value="RimM"/>
    <property type="match status" value="1"/>
</dbReference>
<dbReference type="GO" id="GO:0005737">
    <property type="term" value="C:cytoplasm"/>
    <property type="evidence" value="ECO:0007669"/>
    <property type="project" value="UniProtKB-SubCell"/>
</dbReference>
<dbReference type="EMBL" id="FNSH01000001">
    <property type="protein sequence ID" value="SEB40049.1"/>
    <property type="molecule type" value="Genomic_DNA"/>
</dbReference>
<sequence length="170" mass="18624">MFKELKPIARVAKTHGKKGEVVCVPADGLPLLLHVGMCVCILPPELKGKRWYTVQAASDSSVGQLVQFEEVSNMSYAEELVGKTVMACVQDLPKDIDLQDPDVLLGKEVYDKQVGYLGMIKEIMRGPAQDVWVMYGPFGEVLLPAVAEFIIGFDEQGALHVDAPHGLIED</sequence>
<evidence type="ECO:0000313" key="5">
    <source>
        <dbReference type="Proteomes" id="UP000183687"/>
    </source>
</evidence>
<keyword evidence="1" id="KW-0698">rRNA processing</keyword>
<dbReference type="InterPro" id="IPR011961">
    <property type="entry name" value="RimM"/>
</dbReference>
<keyword evidence="1" id="KW-0143">Chaperone</keyword>
<comment type="function">
    <text evidence="1">An accessory protein needed during the final step in the assembly of 30S ribosomal subunit, possibly for assembly of the head region. Essential for efficient processing of 16S rRNA. May be needed both before and after RbfA during the maturation of 16S rRNA. It has affinity for free ribosomal 30S subunits but not for 70S ribosomes.</text>
</comment>
<organism evidence="4 5">
    <name type="scientific">Atopobium minutum</name>
    <dbReference type="NCBI Taxonomy" id="1381"/>
    <lineage>
        <taxon>Bacteria</taxon>
        <taxon>Bacillati</taxon>
        <taxon>Actinomycetota</taxon>
        <taxon>Coriobacteriia</taxon>
        <taxon>Coriobacteriales</taxon>
        <taxon>Atopobiaceae</taxon>
        <taxon>Atopobium</taxon>
    </lineage>
</organism>
<dbReference type="GO" id="GO:0043022">
    <property type="term" value="F:ribosome binding"/>
    <property type="evidence" value="ECO:0007669"/>
    <property type="project" value="InterPro"/>
</dbReference>
<dbReference type="Gene3D" id="2.30.30.240">
    <property type="entry name" value="PRC-barrel domain"/>
    <property type="match status" value="1"/>
</dbReference>
<comment type="domain">
    <text evidence="1">The PRC barrel domain binds ribosomal protein uS19.</text>
</comment>
<dbReference type="InterPro" id="IPR036976">
    <property type="entry name" value="RimM_N_sf"/>
</dbReference>
<gene>
    <name evidence="1" type="primary">rimM</name>
    <name evidence="4" type="ORF">SAMN04489746_0082</name>
</gene>
<evidence type="ECO:0000256" key="1">
    <source>
        <dbReference type="HAMAP-Rule" id="MF_00014"/>
    </source>
</evidence>
<dbReference type="Pfam" id="PF24986">
    <property type="entry name" value="PRC_RimM"/>
    <property type="match status" value="1"/>
</dbReference>
<dbReference type="SUPFAM" id="SSF50346">
    <property type="entry name" value="PRC-barrel domain"/>
    <property type="match status" value="1"/>
</dbReference>
<keyword evidence="1" id="KW-0690">Ribosome biogenesis</keyword>
<evidence type="ECO:0000259" key="3">
    <source>
        <dbReference type="Pfam" id="PF24986"/>
    </source>
</evidence>
<accession>A0AB38A4H3</accession>
<keyword evidence="1" id="KW-0963">Cytoplasm</keyword>
<comment type="similarity">
    <text evidence="1">Belongs to the RimM family.</text>
</comment>